<dbReference type="GeneID" id="300940423"/>
<reference evidence="1 2" key="1">
    <citation type="submission" date="2015-03" db="EMBL/GenBank/DDBJ databases">
        <authorList>
            <person name="Xie B.-B."/>
            <person name="Rong J.-C."/>
            <person name="Qin Q.-L."/>
            <person name="Zhang Y.-Z."/>
        </authorList>
    </citation>
    <scope>NUCLEOTIDE SEQUENCE [LARGE SCALE GENOMIC DNA]</scope>
    <source>
        <strain evidence="1 2">KMM 661</strain>
    </source>
</reference>
<dbReference type="InterPro" id="IPR027417">
    <property type="entry name" value="P-loop_NTPase"/>
</dbReference>
<dbReference type="RefSeq" id="WP_089367666.1">
    <property type="nucleotide sequence ID" value="NZ_CP011036.1"/>
</dbReference>
<accession>A0AAC9UG24</accession>
<sequence length="919" mass="104935">MIDFSTINAFNKGQRESFEDLICVLARREKHVNGVDFQPNNGSGGDGGVEAIWLLSNGNKIGYQAKFFLSIGTSQWAQMDESVKQALKVHPELQTYIFGLSKDLTPERGVKGKSQREKWDSHVIKWTSWAREKSITVEFKLWTETDLREMLLRDENINLVKYWFGQDVLNDYWFTHQVNHGIKALEDRFNAREHVSVEIETLFDFIARTDKARDELINGFREFKKSKLPIIEPSLPIRTPAPELQDQILQAWNEVVKCKKKITKDFNQKWDIPAILKSLDSFNTCFYILKNHFDSFDSKTDRSLLKNTFDSLSKLSSSFNSLNKLLCDVKVKAETHQCALIHGPAGIGKSHVLGLVADKRIQAGLPTVLLLGQSFSNSPFWEQLGSLLGLEGRTPDDLLGILNSAGERIGERCLILIDAINEGVGSSYWRNHLNEFISHIKKYPFLAIVFSCREEYLPYTIPNSLTVELPKLPVNGFSSFEEKEVAAINYLDKKGIARPNTPWLSPEFYNPLFLKTTSEALKAKGLNEFPRGLSGISSIMALYLDALSLRTGYKSLHSEDISKSIKQCVVDFSKHMAKNACDYVELQEATNIAATSFIGRVPPEGKTWLEVLINTSLFRKDPPPFSKNIDPFSPPSELIRFSFQKFQNHLMAKALVEEITVENQHLAFSKNGTLNFLFHGNNLDDGIKYQYAGLISSLSTIYPEQLSLEFSHTLPNWEKHWHNEQLLQKGFGESFKSRCSGAFTDSTKELLNQLNENHIQYFEIILEVSLMIEHPFNALSLHEKLKQYHMPERDSYWTRWINWASKEEGSQINRLVSWALSGSKDTNTVQHIELASLVLAWALTSSHITLRDKATKALTNLFLSHQDSFIYLLNKMHDCNDPYVVERLYSAAFGSCCIDQSFERLSTYSQEVYVKCIFR</sequence>
<dbReference type="AlphaFoldDB" id="A0AAC9UG24"/>
<name>A0AAC9UG24_9GAMM</name>
<evidence type="ECO:0000313" key="1">
    <source>
        <dbReference type="EMBL" id="ASM52749.1"/>
    </source>
</evidence>
<dbReference type="SUPFAM" id="SSF52540">
    <property type="entry name" value="P-loop containing nucleoside triphosphate hydrolases"/>
    <property type="match status" value="1"/>
</dbReference>
<keyword evidence="2" id="KW-1185">Reference proteome</keyword>
<organism evidence="1 2">
    <name type="scientific">Pseudoalteromonas nigrifaciens</name>
    <dbReference type="NCBI Taxonomy" id="28109"/>
    <lineage>
        <taxon>Bacteria</taxon>
        <taxon>Pseudomonadati</taxon>
        <taxon>Pseudomonadota</taxon>
        <taxon>Gammaproteobacteria</taxon>
        <taxon>Alteromonadales</taxon>
        <taxon>Pseudoalteromonadaceae</taxon>
        <taxon>Pseudoalteromonas</taxon>
    </lineage>
</organism>
<protein>
    <recommendedName>
        <fullName evidence="3">ATP-binding protein</fullName>
    </recommendedName>
</protein>
<evidence type="ECO:0008006" key="3">
    <source>
        <dbReference type="Google" id="ProtNLM"/>
    </source>
</evidence>
<evidence type="ECO:0000313" key="2">
    <source>
        <dbReference type="Proteomes" id="UP000198329"/>
    </source>
</evidence>
<dbReference type="KEGG" id="png:PNIG_a0430"/>
<proteinExistence type="predicted"/>
<gene>
    <name evidence="1" type="ORF">PNIG_a0430</name>
</gene>
<dbReference type="Proteomes" id="UP000198329">
    <property type="component" value="Chromosome I"/>
</dbReference>
<dbReference type="EMBL" id="CP011036">
    <property type="protein sequence ID" value="ASM52749.1"/>
    <property type="molecule type" value="Genomic_DNA"/>
</dbReference>